<feature type="region of interest" description="Disordered" evidence="1">
    <location>
        <begin position="85"/>
        <end position="128"/>
    </location>
</feature>
<feature type="compositionally biased region" description="Pro residues" evidence="1">
    <location>
        <begin position="51"/>
        <end position="61"/>
    </location>
</feature>
<organism evidence="2 3">
    <name type="scientific">Trichogramma kaykai</name>
    <dbReference type="NCBI Taxonomy" id="54128"/>
    <lineage>
        <taxon>Eukaryota</taxon>
        <taxon>Metazoa</taxon>
        <taxon>Ecdysozoa</taxon>
        <taxon>Arthropoda</taxon>
        <taxon>Hexapoda</taxon>
        <taxon>Insecta</taxon>
        <taxon>Pterygota</taxon>
        <taxon>Neoptera</taxon>
        <taxon>Endopterygota</taxon>
        <taxon>Hymenoptera</taxon>
        <taxon>Apocrita</taxon>
        <taxon>Proctotrupomorpha</taxon>
        <taxon>Chalcidoidea</taxon>
        <taxon>Trichogrammatidae</taxon>
        <taxon>Trichogramma</taxon>
    </lineage>
</organism>
<reference evidence="2 3" key="1">
    <citation type="journal article" date="2024" name="bioRxiv">
        <title>A reference genome for Trichogramma kaykai: A tiny desert-dwelling parasitoid wasp with competing sex-ratio distorters.</title>
        <authorList>
            <person name="Culotta J."/>
            <person name="Lindsey A.R."/>
        </authorList>
    </citation>
    <scope>NUCLEOTIDE SEQUENCE [LARGE SCALE GENOMIC DNA]</scope>
    <source>
        <strain evidence="2 3">KSX58</strain>
    </source>
</reference>
<feature type="region of interest" description="Disordered" evidence="1">
    <location>
        <begin position="50"/>
        <end position="69"/>
    </location>
</feature>
<accession>A0ABD2VUB0</accession>
<feature type="compositionally biased region" description="Low complexity" evidence="1">
    <location>
        <begin position="85"/>
        <end position="104"/>
    </location>
</feature>
<protein>
    <submittedName>
        <fullName evidence="2">Uncharacterized protein</fullName>
    </submittedName>
</protein>
<sequence>MADMMEVEIVLEIIHVTNDDDVNALMEVEHQAPVAGAQGDDDVEFLEELPRQPPVRAPQPNPANDDDDAIVMDATSYDRVSCASVRSSVSAEDSSEAGSSAADSGRGKSINVPHAAAAPTSPDPEVNRGVAVDRLPAQADVVAWLRRVEQHQQAPIEMPEEAIEWRVGRLHLNRMLLLRQPNPRFLEGERALGRAEDIPMRDRQLLLHLFDGFRPVFPLVNDCDHALL</sequence>
<gene>
    <name evidence="2" type="ORF">TKK_019918</name>
</gene>
<dbReference type="EMBL" id="JBJJXI010000175">
    <property type="protein sequence ID" value="KAL3384320.1"/>
    <property type="molecule type" value="Genomic_DNA"/>
</dbReference>
<keyword evidence="3" id="KW-1185">Reference proteome</keyword>
<dbReference type="Proteomes" id="UP001627154">
    <property type="component" value="Unassembled WGS sequence"/>
</dbReference>
<evidence type="ECO:0000256" key="1">
    <source>
        <dbReference type="SAM" id="MobiDB-lite"/>
    </source>
</evidence>
<proteinExistence type="predicted"/>
<name>A0ABD2VUB0_9HYME</name>
<dbReference type="AlphaFoldDB" id="A0ABD2VUB0"/>
<comment type="caution">
    <text evidence="2">The sequence shown here is derived from an EMBL/GenBank/DDBJ whole genome shotgun (WGS) entry which is preliminary data.</text>
</comment>
<evidence type="ECO:0000313" key="2">
    <source>
        <dbReference type="EMBL" id="KAL3384320.1"/>
    </source>
</evidence>
<evidence type="ECO:0000313" key="3">
    <source>
        <dbReference type="Proteomes" id="UP001627154"/>
    </source>
</evidence>